<accession>A0A3Q3W6K7</accession>
<dbReference type="STRING" id="94237.ENSMMOP00000012056"/>
<feature type="compositionally biased region" description="Polar residues" evidence="1">
    <location>
        <begin position="294"/>
        <end position="307"/>
    </location>
</feature>
<reference evidence="3" key="2">
    <citation type="submission" date="2025-09" db="UniProtKB">
        <authorList>
            <consortium name="Ensembl"/>
        </authorList>
    </citation>
    <scope>IDENTIFICATION</scope>
</reference>
<proteinExistence type="predicted"/>
<dbReference type="PANTHER" id="PTHR12894:SF30">
    <property type="entry name" value="TRANSFORMING GROWTH FACTOR-BETA RECEPTOR-ASSOCIATED PROTEIN 1-LIKE"/>
    <property type="match status" value="1"/>
</dbReference>
<organism evidence="3 4">
    <name type="scientific">Mola mola</name>
    <name type="common">Ocean sunfish</name>
    <name type="synonym">Tetraodon mola</name>
    <dbReference type="NCBI Taxonomy" id="94237"/>
    <lineage>
        <taxon>Eukaryota</taxon>
        <taxon>Metazoa</taxon>
        <taxon>Chordata</taxon>
        <taxon>Craniata</taxon>
        <taxon>Vertebrata</taxon>
        <taxon>Euteleostomi</taxon>
        <taxon>Actinopterygii</taxon>
        <taxon>Neopterygii</taxon>
        <taxon>Teleostei</taxon>
        <taxon>Neoteleostei</taxon>
        <taxon>Acanthomorphata</taxon>
        <taxon>Eupercaria</taxon>
        <taxon>Tetraodontiformes</taxon>
        <taxon>Molidae</taxon>
        <taxon>Mola</taxon>
    </lineage>
</organism>
<name>A0A3Q3W6K7_MOLML</name>
<reference evidence="3" key="1">
    <citation type="submission" date="2025-08" db="UniProtKB">
        <authorList>
            <consortium name="Ensembl"/>
        </authorList>
    </citation>
    <scope>IDENTIFICATION</scope>
</reference>
<dbReference type="GO" id="GO:0016020">
    <property type="term" value="C:membrane"/>
    <property type="evidence" value="ECO:0007669"/>
    <property type="project" value="TreeGrafter"/>
</dbReference>
<feature type="domain" description="CNH" evidence="2">
    <location>
        <begin position="23"/>
        <end position="297"/>
    </location>
</feature>
<dbReference type="Pfam" id="PF10366">
    <property type="entry name" value="Vps39_1"/>
    <property type="match status" value="1"/>
</dbReference>
<dbReference type="Proteomes" id="UP000261620">
    <property type="component" value="Unplaced"/>
</dbReference>
<dbReference type="AlphaFoldDB" id="A0A3Q3W6K7"/>
<evidence type="ECO:0000256" key="1">
    <source>
        <dbReference type="SAM" id="MobiDB-lite"/>
    </source>
</evidence>
<dbReference type="GO" id="GO:0006914">
    <property type="term" value="P:autophagy"/>
    <property type="evidence" value="ECO:0007669"/>
    <property type="project" value="TreeGrafter"/>
</dbReference>
<sequence>MAFRALTQTHIYEKQAAQKEKDKSSIQCLECYAKNVYIGTKNAIVQHLILSQSINGDLSPDPCKTREGRTRKLGTSSHIARLRAVPLFNHLLVLWDRSVTALNMFSLESIPGLNKIQQVSLFEVCDSPLAAPTACVQMVTSSSRRKVIQIHIVGVDRWEVVKVVPLLQEPVALAVDGTSVCLATMDRYLLCDSQTGCSEELFPHNHSRQHVIVASVGQGEFLLNGPESLGMFVMKTGICQRPPLQWPQGVLGAAVCFPYILTLQPQMLSVYSMVDQQHKQTVSLSGAKGLLSTPGKQSNTNSSPNPEQIQTLVRHERIEEALLLLEGVQSRDPLDSYQEQQKAISCLAGFAQFFQRGFSEAKKLFIKGELDPREIIRLYPDIEACLTDDFQSRFVQVNKGTDLQVLRQQDKKAFHHHLCFLGDFLRGVRGTQQGLGCIKELDCALLRLYVELGDFESLQQLVASPNECKLDHCVPVLEQNNRFFALGSLFQSHGNQIEAIQTWVQIVDGAHQDSSCSDVYGHIVWTLSQLQDRDAVRTFADWTLQRNQEIFCRHRPDDQIETQDVLALLEKYPLALVLYLEFIIHDLNSEVGTAAATSNVIISIYGNPNSMTSPLCMVCRSVLVIGELWLNSKSCFVPITDRVKSTTLHTEKAILLGRTGEYGEALKVLVHQVRDPEAAEAFCCRASQGQDSQFRQSLLLTLLQIYLSSEALISTAVDLLNNYSRVIAAEKVIQILPDSWSVELISQFLFGSLRETLHQRRMAKLQKMQDSKTKFRLDKGQKCTVCQRDLAEPQFARTLHGELIHSLTSD</sequence>
<dbReference type="Ensembl" id="ENSMMOT00000012260.1">
    <property type="protein sequence ID" value="ENSMMOP00000012056.1"/>
    <property type="gene ID" value="ENSMMOG00000009255.1"/>
</dbReference>
<dbReference type="InterPro" id="IPR019452">
    <property type="entry name" value="VPS39/TGF_beta_rcpt-assoc_1"/>
</dbReference>
<evidence type="ECO:0000259" key="2">
    <source>
        <dbReference type="PROSITE" id="PS50219"/>
    </source>
</evidence>
<dbReference type="GO" id="GO:0034058">
    <property type="term" value="P:endosomal vesicle fusion"/>
    <property type="evidence" value="ECO:0007669"/>
    <property type="project" value="TreeGrafter"/>
</dbReference>
<dbReference type="GO" id="GO:0005737">
    <property type="term" value="C:cytoplasm"/>
    <property type="evidence" value="ECO:0007669"/>
    <property type="project" value="TreeGrafter"/>
</dbReference>
<keyword evidence="4" id="KW-1185">Reference proteome</keyword>
<evidence type="ECO:0000313" key="4">
    <source>
        <dbReference type="Proteomes" id="UP000261620"/>
    </source>
</evidence>
<protein>
    <recommendedName>
        <fullName evidence="2">CNH domain-containing protein</fullName>
    </recommendedName>
</protein>
<dbReference type="OMA" id="QCLECYD"/>
<feature type="region of interest" description="Disordered" evidence="1">
    <location>
        <begin position="288"/>
        <end position="307"/>
    </location>
</feature>
<dbReference type="InterPro" id="IPR001180">
    <property type="entry name" value="CNH_dom"/>
</dbReference>
<evidence type="ECO:0000313" key="3">
    <source>
        <dbReference type="Ensembl" id="ENSMMOP00000012056.1"/>
    </source>
</evidence>
<dbReference type="InterPro" id="IPR032914">
    <property type="entry name" value="Vam6/VPS39/TRAP1"/>
</dbReference>
<dbReference type="PROSITE" id="PS50219">
    <property type="entry name" value="CNH"/>
    <property type="match status" value="1"/>
</dbReference>
<dbReference type="PANTHER" id="PTHR12894">
    <property type="entry name" value="CNH DOMAIN CONTAINING"/>
    <property type="match status" value="1"/>
</dbReference>